<protein>
    <recommendedName>
        <fullName evidence="2">Sce7726 family protein</fullName>
    </recommendedName>
</protein>
<dbReference type="AlphaFoldDB" id="X1FE68"/>
<comment type="caution">
    <text evidence="1">The sequence shown here is derived from an EMBL/GenBank/DDBJ whole genome shotgun (WGS) entry which is preliminary data.</text>
</comment>
<dbReference type="EMBL" id="BARU01001572">
    <property type="protein sequence ID" value="GAH19023.1"/>
    <property type="molecule type" value="Genomic_DNA"/>
</dbReference>
<name>X1FE68_9ZZZZ</name>
<evidence type="ECO:0008006" key="2">
    <source>
        <dbReference type="Google" id="ProtNLM"/>
    </source>
</evidence>
<accession>X1FE68</accession>
<dbReference type="InterPro" id="IPR047729">
    <property type="entry name" value="Sce7726-like"/>
</dbReference>
<dbReference type="NCBIfam" id="NF033832">
    <property type="entry name" value="sce7726_fam"/>
    <property type="match status" value="1"/>
</dbReference>
<proteinExistence type="predicted"/>
<gene>
    <name evidence="1" type="ORF">S03H2_04059</name>
</gene>
<reference evidence="1" key="1">
    <citation type="journal article" date="2014" name="Front. Microbiol.">
        <title>High frequency of phylogenetically diverse reductive dehalogenase-homologous genes in deep subseafloor sedimentary metagenomes.</title>
        <authorList>
            <person name="Kawai M."/>
            <person name="Futagami T."/>
            <person name="Toyoda A."/>
            <person name="Takaki Y."/>
            <person name="Nishi S."/>
            <person name="Hori S."/>
            <person name="Arai W."/>
            <person name="Tsubouchi T."/>
            <person name="Morono Y."/>
            <person name="Uchiyama I."/>
            <person name="Ito T."/>
            <person name="Fujiyama A."/>
            <person name="Inagaki F."/>
            <person name="Takami H."/>
        </authorList>
    </citation>
    <scope>NUCLEOTIDE SEQUENCE</scope>
    <source>
        <strain evidence="1">Expedition CK06-06</strain>
    </source>
</reference>
<sequence>MNDFTCDREIRDKLIRDLKSDKNNIKIINELDLHGAVIDIAVINKKYFCGYEIKSDRDTLRRLPIQMQIYDFVLDKITIVIGESKFPGVNRIVPAFWGIIIAHNMDGEIVLQRIRKPKFNKFISKNWLAKKLWKSDIVDILRAKDLYKGRSGLYRHELLKFLLDIITLNELRYYIRKILIKRIY</sequence>
<organism evidence="1">
    <name type="scientific">marine sediment metagenome</name>
    <dbReference type="NCBI Taxonomy" id="412755"/>
    <lineage>
        <taxon>unclassified sequences</taxon>
        <taxon>metagenomes</taxon>
        <taxon>ecological metagenomes</taxon>
    </lineage>
</organism>
<evidence type="ECO:0000313" key="1">
    <source>
        <dbReference type="EMBL" id="GAH19023.1"/>
    </source>
</evidence>